<evidence type="ECO:0000256" key="1">
    <source>
        <dbReference type="ARBA" id="ARBA00022801"/>
    </source>
</evidence>
<dbReference type="InterPro" id="IPR023214">
    <property type="entry name" value="HAD_sf"/>
</dbReference>
<dbReference type="SFLD" id="SFLDG01140">
    <property type="entry name" value="C2.B:_Phosphomannomutase_and_P"/>
    <property type="match status" value="1"/>
</dbReference>
<dbReference type="RefSeq" id="WP_026824939.1">
    <property type="nucleotide sequence ID" value="NZ_CP118099.1"/>
</dbReference>
<dbReference type="SFLD" id="SFLDS00003">
    <property type="entry name" value="Haloacid_Dehalogenase"/>
    <property type="match status" value="1"/>
</dbReference>
<dbReference type="GO" id="GO:0016787">
    <property type="term" value="F:hydrolase activity"/>
    <property type="evidence" value="ECO:0007669"/>
    <property type="project" value="UniProtKB-KW"/>
</dbReference>
<accession>A0ABY7X1C6</accession>
<sequence>MKRFTNEGHILVCFDFDETYFPHACSSAQLTSVRQLEDFLERYSTQLSTMWVTGSSLESIQEKTKQANLRFWPHRIASSLGTELYRIDADGTFSIEQAYQNSFPNDFASRVERIVSKIVQMRIELEEQPGNGTSPWIRSYYVRDQIGSWRESLRMLADEEGIAVNISQCNPNAGDPAGAFDIDFYPIYAGKESSIEYVCTTSSFVREDAYAFGDSGNDLGMLAHVGNGYLLKNATAQAKQAYSKVTKKTYADGILEVLESNVSSFI</sequence>
<dbReference type="InterPro" id="IPR006380">
    <property type="entry name" value="SPP-like_dom"/>
</dbReference>
<dbReference type="Gene3D" id="3.40.50.1000">
    <property type="entry name" value="HAD superfamily/HAD-like"/>
    <property type="match status" value="1"/>
</dbReference>
<evidence type="ECO:0000259" key="2">
    <source>
        <dbReference type="Pfam" id="PF05116"/>
    </source>
</evidence>
<dbReference type="PANTHER" id="PTHR10000:SF57">
    <property type="entry name" value="KANOSAMINE-6-PHOSPHATE PHOSPHATASE"/>
    <property type="match status" value="1"/>
</dbReference>
<gene>
    <name evidence="3" type="ORF">PTI97_12860</name>
</gene>
<protein>
    <submittedName>
        <fullName evidence="3">HAD family hydrolase</fullName>
    </submittedName>
</protein>
<keyword evidence="1 3" id="KW-0378">Hydrolase</keyword>
<dbReference type="PANTHER" id="PTHR10000">
    <property type="entry name" value="PHOSPHOSERINE PHOSPHATASE"/>
    <property type="match status" value="1"/>
</dbReference>
<dbReference type="SUPFAM" id="SSF56784">
    <property type="entry name" value="HAD-like"/>
    <property type="match status" value="1"/>
</dbReference>
<dbReference type="EMBL" id="CP118099">
    <property type="protein sequence ID" value="WDH75706.1"/>
    <property type="molecule type" value="Genomic_DNA"/>
</dbReference>
<dbReference type="InterPro" id="IPR036412">
    <property type="entry name" value="HAD-like_sf"/>
</dbReference>
<dbReference type="SFLD" id="SFLDG01141">
    <property type="entry name" value="C2.B.1:_Sucrose_Phosphatase_Li"/>
    <property type="match status" value="1"/>
</dbReference>
<keyword evidence="4" id="KW-1185">Reference proteome</keyword>
<dbReference type="Proteomes" id="UP001213680">
    <property type="component" value="Chromosome"/>
</dbReference>
<dbReference type="PROSITE" id="PS01229">
    <property type="entry name" value="COF_2"/>
    <property type="match status" value="1"/>
</dbReference>
<evidence type="ECO:0000313" key="3">
    <source>
        <dbReference type="EMBL" id="WDH75706.1"/>
    </source>
</evidence>
<reference evidence="3 4" key="1">
    <citation type="submission" date="2023-02" db="EMBL/GenBank/DDBJ databases">
        <title>A bacterium isolated from plastisphere.</title>
        <authorList>
            <person name="Sun Y."/>
        </authorList>
    </citation>
    <scope>NUCLEOTIDE SEQUENCE [LARGE SCALE GENOMIC DNA]</scope>
    <source>
        <strain evidence="4">a-1</strain>
    </source>
</reference>
<dbReference type="Gene3D" id="3.30.70.1410">
    <property type="entry name" value="yhjk (haloacid dehalogenase-like hydrolase protein) domain"/>
    <property type="match status" value="1"/>
</dbReference>
<organism evidence="3 4">
    <name type="scientific">Exiguobacterium marinum</name>
    <dbReference type="NCBI Taxonomy" id="273528"/>
    <lineage>
        <taxon>Bacteria</taxon>
        <taxon>Bacillati</taxon>
        <taxon>Bacillota</taxon>
        <taxon>Bacilli</taxon>
        <taxon>Bacillales</taxon>
        <taxon>Bacillales Family XII. Incertae Sedis</taxon>
        <taxon>Exiguobacterium</taxon>
    </lineage>
</organism>
<proteinExistence type="predicted"/>
<dbReference type="Pfam" id="PF05116">
    <property type="entry name" value="S6PP"/>
    <property type="match status" value="1"/>
</dbReference>
<evidence type="ECO:0000313" key="4">
    <source>
        <dbReference type="Proteomes" id="UP001213680"/>
    </source>
</evidence>
<name>A0ABY7X1C6_9BACL</name>
<feature type="domain" description="Sucrose phosphatase-like" evidence="2">
    <location>
        <begin position="11"/>
        <end position="258"/>
    </location>
</feature>